<evidence type="ECO:0000313" key="1">
    <source>
        <dbReference type="EMBL" id="AKT93948.1"/>
    </source>
</evidence>
<gene>
    <name evidence="1" type="primary">orf819</name>
    <name evidence="1" type="ORF">AB846_19</name>
</gene>
<sequence>MALINNSNVPFFFDNNLTKNFKVFGQVLYVYFDPTFRRYVSVIDVGLKQKATIFVDEVFKYRKSVLDNNFQFSFSKKKDIFFLKPVHFLNSKNERVLKKRYLSSRERDFSFLKLKRFSLLTVKIFTVKRENLFNFKNEVYLNLLLLKVLHFNRLLKLYKAYALIFLSFLKNSRKSKHKLYKVLNFFILSKFVVSNLTGIYKSLLYLFYIRGNSNLSLFFSWFEAFKNGILNSFVFNTSDLKLKKLFFRESNNFFNFKSEKNILNFFNFSKKPLSELKPRKYKKSRQFKNIKHLYRTNNRIYLNSTNENSNLFNLAKPSFAKLNKLEFSFGGFRKFNAMKYNFLTPLFNTKVAALSRKLRTTNYFSVISKGRAYALVNRFSFFNTFTYGGFLRRKIFKSWVKFLIYFEKVNYLIALNNEEVSSDFRQSPHFFYAVYFPLVFNFRNLFFNLLKFFKRLKSVNEKLSHKNLGLWFPKNKQFNKRFFGILLNCLLLNNKQFNKIPKNLLLNSSSVLYKTNFKRLNTSKFNNLNLIKYTFLGFIKLFLENINYLFVNLKFREKFINDSVVTLSFINFSLNFNTLTFNENQTNLGFNFENSKTYLNTAWKPVFRVFKSIKITSRYARKYRKRANFSKRRKFRPVFRKRGYFLAPLGNEFRSQKLFLYPFKGRVFNTQKWSYSVRKARISPSMSRFGAYLDRLNALSKKFRTKVRIFPLRVFKNRLAMNFDKSKFNSTNNIYFQRLLVNSLSKRSRIRRSLKLIKTDRFIRRWDRNQFYANPVRKGFKQNFSKNTSISNNRRIKTYPFARKPVFSRENRFASKRVGFNSPKKPIYRSRFFTKKRDL</sequence>
<reference evidence="1" key="1">
    <citation type="journal article" date="2015" name="J. Eukaryot. Microbiol.">
        <title>Uncovering Cryptic Diversity in Two Amoebozoan Species Using Complete Mitochondrial Genome Sequences.</title>
        <authorList>
            <person name="Fucikova K."/>
            <person name="Lahr D.J."/>
        </authorList>
    </citation>
    <scope>NUCLEOTIDE SEQUENCE</scope>
    <source>
        <strain evidence="1">BCP-EM3VF21-2</strain>
    </source>
</reference>
<protein>
    <submittedName>
        <fullName evidence="1">Uncharacterized protein</fullName>
    </submittedName>
</protein>
<organism evidence="1">
    <name type="scientific">Vermamoeba vermiformis</name>
    <name type="common">Amoeba</name>
    <name type="synonym">Hartmannella vermiformis</name>
    <dbReference type="NCBI Taxonomy" id="5778"/>
    <lineage>
        <taxon>Eukaryota</taxon>
        <taxon>Amoebozoa</taxon>
        <taxon>Tubulinea</taxon>
        <taxon>Echinamoebida</taxon>
        <taxon>Vermamoeba</taxon>
    </lineage>
</organism>
<keyword evidence="1" id="KW-0496">Mitochondrion</keyword>
<proteinExistence type="predicted"/>
<name>A0A0K1HQ27_VERVE</name>
<dbReference type="AlphaFoldDB" id="A0A0K1HQ27"/>
<accession>A0A0K1HQ27</accession>
<dbReference type="EMBL" id="KT185627">
    <property type="protein sequence ID" value="AKT93948.1"/>
    <property type="molecule type" value="Genomic_DNA"/>
</dbReference>
<geneLocation type="mitochondrion" evidence="1"/>